<dbReference type="EMBL" id="CP120988">
    <property type="protein sequence ID" value="WLQ55725.1"/>
    <property type="molecule type" value="Genomic_DNA"/>
</dbReference>
<dbReference type="RefSeq" id="WP_306072039.1">
    <property type="nucleotide sequence ID" value="NZ_CP120988.1"/>
</dbReference>
<evidence type="ECO:0000256" key="1">
    <source>
        <dbReference type="SAM" id="MobiDB-lite"/>
    </source>
</evidence>
<proteinExistence type="predicted"/>
<protein>
    <submittedName>
        <fullName evidence="2">Uncharacterized protein</fullName>
    </submittedName>
</protein>
<evidence type="ECO:0000313" key="2">
    <source>
        <dbReference type="EMBL" id="WLQ55725.1"/>
    </source>
</evidence>
<gene>
    <name evidence="2" type="ORF">P8A19_09825</name>
</gene>
<name>A0ABY9IKM0_9ACTN</name>
<organism evidence="2 3">
    <name type="scientific">Streptomyces poriferorum</name>
    <dbReference type="NCBI Taxonomy" id="2798799"/>
    <lineage>
        <taxon>Bacteria</taxon>
        <taxon>Bacillati</taxon>
        <taxon>Actinomycetota</taxon>
        <taxon>Actinomycetes</taxon>
        <taxon>Kitasatosporales</taxon>
        <taxon>Streptomycetaceae</taxon>
        <taxon>Streptomyces</taxon>
    </lineage>
</organism>
<dbReference type="Proteomes" id="UP001235744">
    <property type="component" value="Chromosome"/>
</dbReference>
<keyword evidence="3" id="KW-1185">Reference proteome</keyword>
<evidence type="ECO:0000313" key="3">
    <source>
        <dbReference type="Proteomes" id="UP001235744"/>
    </source>
</evidence>
<accession>A0ABY9IKM0</accession>
<reference evidence="2 3" key="1">
    <citation type="submission" date="2023-03" db="EMBL/GenBank/DDBJ databases">
        <title>Isolation and description of six Streptomyces strains from soil environments, able to metabolize different microbial glucans.</title>
        <authorList>
            <person name="Widen T."/>
            <person name="Larsbrink J."/>
        </authorList>
    </citation>
    <scope>NUCLEOTIDE SEQUENCE [LARGE SCALE GENOMIC DNA]</scope>
    <source>
        <strain evidence="2 3">Alt2</strain>
    </source>
</reference>
<feature type="region of interest" description="Disordered" evidence="1">
    <location>
        <begin position="1"/>
        <end position="41"/>
    </location>
</feature>
<sequence>MRRGTGRRQKDAGPGTPGAPLAVLLSRTHVGDRPPGTAARA</sequence>